<keyword evidence="3" id="KW-0408">Iron</keyword>
<dbReference type="InterPro" id="IPR004843">
    <property type="entry name" value="Calcineurin-like_PHP"/>
</dbReference>
<dbReference type="InterPro" id="IPR050884">
    <property type="entry name" value="CNP_phosphodiesterase-III"/>
</dbReference>
<dbReference type="PANTHER" id="PTHR42988:SF2">
    <property type="entry name" value="CYCLIC NUCLEOTIDE PHOSPHODIESTERASE CBUA0032-RELATED"/>
    <property type="match status" value="1"/>
</dbReference>
<dbReference type="OrthoDB" id="5241795at2"/>
<dbReference type="SUPFAM" id="SSF56300">
    <property type="entry name" value="Metallo-dependent phosphatases"/>
    <property type="match status" value="1"/>
</dbReference>
<evidence type="ECO:0000256" key="3">
    <source>
        <dbReference type="ARBA" id="ARBA00023004"/>
    </source>
</evidence>
<dbReference type="AlphaFoldDB" id="A0A1G7DBJ6"/>
<feature type="domain" description="Calcineurin-like phosphoesterase" evidence="5">
    <location>
        <begin position="13"/>
        <end position="217"/>
    </location>
</feature>
<evidence type="ECO:0000313" key="6">
    <source>
        <dbReference type="EMBL" id="SDE48941.1"/>
    </source>
</evidence>
<keyword evidence="7" id="KW-1185">Reference proteome</keyword>
<evidence type="ECO:0000256" key="1">
    <source>
        <dbReference type="ARBA" id="ARBA00022723"/>
    </source>
</evidence>
<dbReference type="RefSeq" id="WP_157677199.1">
    <property type="nucleotide sequence ID" value="NZ_LT629688.1"/>
</dbReference>
<dbReference type="Proteomes" id="UP000198546">
    <property type="component" value="Chromosome i"/>
</dbReference>
<reference evidence="6 7" key="1">
    <citation type="submission" date="2016-10" db="EMBL/GenBank/DDBJ databases">
        <authorList>
            <person name="de Groot N.N."/>
        </authorList>
    </citation>
    <scope>NUCLEOTIDE SEQUENCE [LARGE SCALE GENOMIC DNA]</scope>
    <source>
        <strain evidence="6 7">MON 2.2</strain>
    </source>
</reference>
<comment type="similarity">
    <text evidence="4">Belongs to the cyclic nucleotide phosphodiesterase class-III family.</text>
</comment>
<evidence type="ECO:0000259" key="5">
    <source>
        <dbReference type="Pfam" id="PF00149"/>
    </source>
</evidence>
<evidence type="ECO:0000256" key="4">
    <source>
        <dbReference type="ARBA" id="ARBA00025742"/>
    </source>
</evidence>
<dbReference type="GO" id="GO:0046872">
    <property type="term" value="F:metal ion binding"/>
    <property type="evidence" value="ECO:0007669"/>
    <property type="project" value="UniProtKB-KW"/>
</dbReference>
<dbReference type="Gene3D" id="3.60.21.10">
    <property type="match status" value="1"/>
</dbReference>
<dbReference type="STRING" id="675864.SAMN04489747_3549"/>
<proteinExistence type="inferred from homology"/>
<keyword evidence="2" id="KW-0378">Hydrolase</keyword>
<protein>
    <submittedName>
        <fullName evidence="6">Calcineurin-like phosphoesterase</fullName>
    </submittedName>
</protein>
<dbReference type="InterPro" id="IPR029052">
    <property type="entry name" value="Metallo-depent_PP-like"/>
</dbReference>
<dbReference type="Pfam" id="PF00149">
    <property type="entry name" value="Metallophos"/>
    <property type="match status" value="1"/>
</dbReference>
<dbReference type="EMBL" id="LT629688">
    <property type="protein sequence ID" value="SDE48941.1"/>
    <property type="molecule type" value="Genomic_DNA"/>
</dbReference>
<evidence type="ECO:0000313" key="7">
    <source>
        <dbReference type="Proteomes" id="UP000198546"/>
    </source>
</evidence>
<dbReference type="GO" id="GO:0016787">
    <property type="term" value="F:hydrolase activity"/>
    <property type="evidence" value="ECO:0007669"/>
    <property type="project" value="UniProtKB-KW"/>
</dbReference>
<keyword evidence="1" id="KW-0479">Metal-binding</keyword>
<sequence length="309" mass="31794">MTTTEHPRPSVVLAHLTDLHLTGDGAPLYGAVDSTRSLALALERLERSGVAPDALVLSGDLADRGEPEAYERLRALVWPAAERMGAQVVVACGNHDDRAALRRVLLADAAPGTDLGAAAGPDAPVHGVHRLGGLRVVVLDSSVPGAHWGAVDEGQLRWLAEELAEPAPLGTVLVLHHPPAPTLLDLALTVELRGQDALGEVLTGTDVRAVLGGHVHHTVSTTLAGIPVHAASGLAYTQDLLAEGGGTRGQDGEQALALVHVLPGTVVHAVAPVAAHPAVGERVLPEEVERRLAAAGITRPDDPIAPATG</sequence>
<gene>
    <name evidence="6" type="ORF">SAMN04489747_3549</name>
</gene>
<evidence type="ECO:0000256" key="2">
    <source>
        <dbReference type="ARBA" id="ARBA00022801"/>
    </source>
</evidence>
<name>A0A1G7DBJ6_9ACTN</name>
<organism evidence="6 7">
    <name type="scientific">Auraticoccus monumenti</name>
    <dbReference type="NCBI Taxonomy" id="675864"/>
    <lineage>
        <taxon>Bacteria</taxon>
        <taxon>Bacillati</taxon>
        <taxon>Actinomycetota</taxon>
        <taxon>Actinomycetes</taxon>
        <taxon>Propionibacteriales</taxon>
        <taxon>Propionibacteriaceae</taxon>
        <taxon>Auraticoccus</taxon>
    </lineage>
</organism>
<accession>A0A1G7DBJ6</accession>
<dbReference type="PANTHER" id="PTHR42988">
    <property type="entry name" value="PHOSPHOHYDROLASE"/>
    <property type="match status" value="1"/>
</dbReference>